<accession>A0A8H2WV29</accession>
<organism evidence="6 7">
    <name type="scientific">Rhizoctonia solani</name>
    <dbReference type="NCBI Taxonomy" id="456999"/>
    <lineage>
        <taxon>Eukaryota</taxon>
        <taxon>Fungi</taxon>
        <taxon>Dikarya</taxon>
        <taxon>Basidiomycota</taxon>
        <taxon>Agaricomycotina</taxon>
        <taxon>Agaricomycetes</taxon>
        <taxon>Cantharellales</taxon>
        <taxon>Ceratobasidiaceae</taxon>
        <taxon>Rhizoctonia</taxon>
    </lineage>
</organism>
<dbReference type="GO" id="GO:0004197">
    <property type="term" value="F:cysteine-type endopeptidase activity"/>
    <property type="evidence" value="ECO:0007669"/>
    <property type="project" value="InterPro"/>
</dbReference>
<dbReference type="Proteomes" id="UP000663841">
    <property type="component" value="Unassembled WGS sequence"/>
</dbReference>
<feature type="region of interest" description="Disordered" evidence="4">
    <location>
        <begin position="169"/>
        <end position="192"/>
    </location>
</feature>
<evidence type="ECO:0000256" key="3">
    <source>
        <dbReference type="ARBA" id="ARBA00022807"/>
    </source>
</evidence>
<dbReference type="SUPFAM" id="SSF52129">
    <property type="entry name" value="Caspase-like"/>
    <property type="match status" value="1"/>
</dbReference>
<dbReference type="Gene3D" id="3.40.50.1460">
    <property type="match status" value="1"/>
</dbReference>
<proteinExistence type="inferred from homology"/>
<evidence type="ECO:0000256" key="4">
    <source>
        <dbReference type="SAM" id="MobiDB-lite"/>
    </source>
</evidence>
<feature type="compositionally biased region" description="Basic and acidic residues" evidence="4">
    <location>
        <begin position="172"/>
        <end position="182"/>
    </location>
</feature>
<evidence type="ECO:0000313" key="6">
    <source>
        <dbReference type="EMBL" id="CAE6409862.1"/>
    </source>
</evidence>
<dbReference type="AlphaFoldDB" id="A0A8H2WV29"/>
<evidence type="ECO:0000256" key="2">
    <source>
        <dbReference type="ARBA" id="ARBA00022703"/>
    </source>
</evidence>
<keyword evidence="3" id="KW-0378">Hydrolase</keyword>
<evidence type="ECO:0000259" key="5">
    <source>
        <dbReference type="Pfam" id="PF00656"/>
    </source>
</evidence>
<dbReference type="InterPro" id="IPR050452">
    <property type="entry name" value="Metacaspase"/>
</dbReference>
<dbReference type="EMBL" id="CAJMWW010000062">
    <property type="protein sequence ID" value="CAE6409862.1"/>
    <property type="molecule type" value="Genomic_DNA"/>
</dbReference>
<dbReference type="InterPro" id="IPR011600">
    <property type="entry name" value="Pept_C14_caspase"/>
</dbReference>
<comment type="caution">
    <text evidence="6">The sequence shown here is derived from an EMBL/GenBank/DDBJ whole genome shotgun (WGS) entry which is preliminary data.</text>
</comment>
<name>A0A8H2WV29_9AGAM</name>
<protein>
    <recommendedName>
        <fullName evidence="5">Peptidase C14 caspase domain-containing protein</fullName>
    </recommendedName>
</protein>
<gene>
    <name evidence="6" type="ORF">RDB_LOCUS20935</name>
</gene>
<dbReference type="GO" id="GO:0006508">
    <property type="term" value="P:proteolysis"/>
    <property type="evidence" value="ECO:0007669"/>
    <property type="project" value="InterPro"/>
</dbReference>
<dbReference type="InterPro" id="IPR029030">
    <property type="entry name" value="Caspase-like_dom_sf"/>
</dbReference>
<dbReference type="GO" id="GO:0006915">
    <property type="term" value="P:apoptotic process"/>
    <property type="evidence" value="ECO:0007669"/>
    <property type="project" value="UniProtKB-KW"/>
</dbReference>
<dbReference type="GO" id="GO:0005737">
    <property type="term" value="C:cytoplasm"/>
    <property type="evidence" value="ECO:0007669"/>
    <property type="project" value="TreeGrafter"/>
</dbReference>
<reference evidence="6" key="1">
    <citation type="submission" date="2021-01" db="EMBL/GenBank/DDBJ databases">
        <authorList>
            <person name="Kaushik A."/>
        </authorList>
    </citation>
    <scope>NUCLEOTIDE SEQUENCE</scope>
    <source>
        <strain evidence="6">AG3-T5</strain>
    </source>
</reference>
<evidence type="ECO:0000256" key="1">
    <source>
        <dbReference type="ARBA" id="ARBA00009005"/>
    </source>
</evidence>
<dbReference type="PANTHER" id="PTHR48104">
    <property type="entry name" value="METACASPASE-4"/>
    <property type="match status" value="1"/>
</dbReference>
<keyword evidence="3" id="KW-0788">Thiol protease</keyword>
<dbReference type="PANTHER" id="PTHR48104:SF30">
    <property type="entry name" value="METACASPASE-1"/>
    <property type="match status" value="1"/>
</dbReference>
<dbReference type="Pfam" id="PF00656">
    <property type="entry name" value="Peptidase_C14"/>
    <property type="match status" value="1"/>
</dbReference>
<comment type="similarity">
    <text evidence="1">Belongs to the peptidase C14B family.</text>
</comment>
<keyword evidence="3" id="KW-0645">Protease</keyword>
<evidence type="ECO:0000313" key="7">
    <source>
        <dbReference type="Proteomes" id="UP000663841"/>
    </source>
</evidence>
<keyword evidence="2" id="KW-0053">Apoptosis</keyword>
<sequence length="701" mass="77873">MSSGDPIQSDQSSVPRIHGLIIGINKYARSDVHQDLLGAVSDAQSMLRYFIDLGVPEDRFLCLYNEHATRDAILGAFMNRLINNADIMPYDPIVIYFAGYGDHMPAPEGWRTSDGMVEMILPHDASTIDKNGGYNYGIPDLTIAFLLYKLSKEKGNNITVILDSSRTGSISRRNEFQSRSSHDPNAPPIPETLDMQLRKSLSVDLPMEVEHHLTSKQPSKSTMAPNLETHILLAACDRQGTAQEITDSHRGSGEIGNPERRGVFTTALLKELQQCDLATTSYASLIRNLWAAYPKAMHKLNVENQTFQCEGRNQDRILFSVQNSISKRRIAIIQTSDKVYRVGVGSVQGVVPGTEFGLFYPTNFGESYGRIDPTSPPRITLVATDVGPTASQLRNLASNSPPNIPADAYATIIKYNDHSDGVRVWVDEKIRQDEFWQTVLGSLDPLPIFWVSSRENHDVELLFSDGDVELRGAHLTPGKFGNAHILKHALSAKSLVVILTAVIYFHFHLKNQNKKAPVREKLGIALRELIEQDSGGSSWSPTYKVIGEDLFGDSVSTGTVATLHADPNKVFGLELTNNSSENLFPYVLYYDFEDYSVGCLYQPPGRSMRAPLAAGKSLTIGYGSAGSAPFQVDYTNPKSDKEYGAFVLLVFSEWVDIKYLEQESPLENTSLKGQGDRRMEDKPTVWDNAIVRVELIKEKHI</sequence>
<feature type="domain" description="Peptidase C14 caspase" evidence="5">
    <location>
        <begin position="20"/>
        <end position="287"/>
    </location>
</feature>